<dbReference type="InterPro" id="IPR029062">
    <property type="entry name" value="Class_I_gatase-like"/>
</dbReference>
<comment type="caution">
    <text evidence="2">The sequence shown here is derived from an EMBL/GenBank/DDBJ whole genome shotgun (WGS) entry which is preliminary data.</text>
</comment>
<name>A0A2S7T6G8_9FLAO</name>
<reference evidence="3" key="1">
    <citation type="submission" date="2016-11" db="EMBL/GenBank/DDBJ databases">
        <title>Trade-off between light-utilization and light-protection in marine flavobacteria.</title>
        <authorList>
            <person name="Kumagai Y."/>
            <person name="Yoshizawa S."/>
            <person name="Kogure K."/>
        </authorList>
    </citation>
    <scope>NUCLEOTIDE SEQUENCE [LARGE SCALE GENOMIC DNA]</scope>
    <source>
        <strain evidence="3">SG-18</strain>
    </source>
</reference>
<keyword evidence="1" id="KW-0472">Membrane</keyword>
<sequence length="676" mass="77210">MQAGTLLLLLLSLVVSLLLGYWVYLFCKERTNTRIGLALLRATALFLLGLLLINPKISRIESEVIKPALLVAYDNSQSVRALGGQEEVLDWEKRIETDADLQNSFRLQTFSFNSLLRPKDSLTFNGVQTDLGKAISQLNELSKGEPTALALLSDGNQNTGVSYGFGQWDEAFTVFPVVVGDTTQYEDIRVRQMVLNKYAFLGNDYPLEVSWIFAGNSTGSATLEIWVNGRKLAQRALRYSIENTGGKERFYLPASQTGIQRVEARITPLSQERNTPNNSEVKRLEVLDESVKVGLVSAIAHPDLGVLKEALENNGQREVEFLKPNSSPDRWTEYSVLVLYQPQNSFRAVWDYIESSGTPYWLIGGTQTAWSFVNSRETAYQFRSLGQEEDVQANPADNFQLFDWTGFDPSDYPPLHMTLGEFDLLQAANILFNQSIRGVELRQPLLFFLDDGDTRRAVLGAEGLWRWRMHSYRTSQNFEEFDQAVSLVIRYLSASQKKNRLVAEVESSYRKGERSRITARYFDPTFVFDPSASLVLRLTTETEEKNQEIPFALRANRYEVDLSTLEAGNYNYSIIETNRKRSVSGSFEILEFNFEQLALFSQKDQLEDLAIKTGGRVFYPDQWEAFKSALLEDSRFTPRERSREIVVPLIQLKTLLFLWVLALACEWFIRKYRGWM</sequence>
<gene>
    <name evidence="2" type="ORF">BST99_04235</name>
</gene>
<dbReference type="OrthoDB" id="9763076at2"/>
<evidence type="ECO:0000313" key="3">
    <source>
        <dbReference type="Proteomes" id="UP000239366"/>
    </source>
</evidence>
<organism evidence="2 3">
    <name type="scientific">Aureicoccus marinus</name>
    <dbReference type="NCBI Taxonomy" id="754435"/>
    <lineage>
        <taxon>Bacteria</taxon>
        <taxon>Pseudomonadati</taxon>
        <taxon>Bacteroidota</taxon>
        <taxon>Flavobacteriia</taxon>
        <taxon>Flavobacteriales</taxon>
        <taxon>Flavobacteriaceae</taxon>
        <taxon>Aureicoccus</taxon>
    </lineage>
</organism>
<dbReference type="PANTHER" id="PTHR37947:SF1">
    <property type="entry name" value="BLL2462 PROTEIN"/>
    <property type="match status" value="1"/>
</dbReference>
<dbReference type="AlphaFoldDB" id="A0A2S7T6G8"/>
<dbReference type="PANTHER" id="PTHR37947">
    <property type="entry name" value="BLL2462 PROTEIN"/>
    <property type="match status" value="1"/>
</dbReference>
<feature type="transmembrane region" description="Helical" evidence="1">
    <location>
        <begin position="6"/>
        <end position="27"/>
    </location>
</feature>
<accession>A0A2S7T6G8</accession>
<proteinExistence type="predicted"/>
<evidence type="ECO:0000313" key="2">
    <source>
        <dbReference type="EMBL" id="PQJ15046.1"/>
    </source>
</evidence>
<keyword evidence="1" id="KW-1133">Transmembrane helix</keyword>
<feature type="transmembrane region" description="Helical" evidence="1">
    <location>
        <begin position="34"/>
        <end position="53"/>
    </location>
</feature>
<evidence type="ECO:0000256" key="1">
    <source>
        <dbReference type="SAM" id="Phobius"/>
    </source>
</evidence>
<dbReference type="Proteomes" id="UP000239366">
    <property type="component" value="Unassembled WGS sequence"/>
</dbReference>
<feature type="transmembrane region" description="Helical" evidence="1">
    <location>
        <begin position="645"/>
        <end position="669"/>
    </location>
</feature>
<dbReference type="SUPFAM" id="SSF52317">
    <property type="entry name" value="Class I glutamine amidotransferase-like"/>
    <property type="match status" value="1"/>
</dbReference>
<protein>
    <recommendedName>
        <fullName evidence="4">VWA domain-containing protein</fullName>
    </recommendedName>
</protein>
<evidence type="ECO:0008006" key="4">
    <source>
        <dbReference type="Google" id="ProtNLM"/>
    </source>
</evidence>
<keyword evidence="1" id="KW-0812">Transmembrane</keyword>
<keyword evidence="3" id="KW-1185">Reference proteome</keyword>
<dbReference type="EMBL" id="MQVX01000001">
    <property type="protein sequence ID" value="PQJ15046.1"/>
    <property type="molecule type" value="Genomic_DNA"/>
</dbReference>
<dbReference type="RefSeq" id="WP_146106195.1">
    <property type="nucleotide sequence ID" value="NZ_MQVX01000001.1"/>
</dbReference>